<proteinExistence type="predicted"/>
<gene>
    <name evidence="2" type="ORF">OUZ56_032525</name>
</gene>
<sequence length="484" mass="51930">MLLKSHYDGKDPESVDPGKAAEFAFGAVKLPESLLLQVDARAAYLRTMDGSFKKRDSRFLHMQSDVIGQYTAGRLRFNASLGYLNTHDYLNDGGNSSASGPTWITGGGGASHLVSRHHWVGYDIGEDKNMRLRAGRMNLPFGLRIIEHDSWVRSETKTDVNKFQQHGVSFAYNSEKVRAEIMGIAGNFQLSADAYRARGYAGYLEYAVKQKLTVGGSSMITHADPDNAAPTRPAFRQAHGAFARWSPVRPLVVMAEADVAVFSPKGQNARSTLVGLAQADYEPIQGLHFIGTLETRNQDFKSNDAVTGYGAWASVLWYFVSRVDARIDFIHREQAAATNTLFLQLHAYLSVYPAAVKAKTASPTTYSCTLCHSSNAGGGGTVTTLLGKQLMSRGLTGGANTSALNTALDAVKGEKSDVDGDGVGDFDELAAGTDPNAPPGVAPSDAAPEVEYGCNATGRPTDAFALAGLVAGALVLVRRTRRRG</sequence>
<reference evidence="2 3" key="1">
    <citation type="journal article" date="2023" name="Nucleic Acids Res.">
        <title>The hologenome of Daphnia magna reveals possible DNA methylation and microbiome-mediated evolution of the host genome.</title>
        <authorList>
            <person name="Chaturvedi A."/>
            <person name="Li X."/>
            <person name="Dhandapani V."/>
            <person name="Marshall H."/>
            <person name="Kissane S."/>
            <person name="Cuenca-Cambronero M."/>
            <person name="Asole G."/>
            <person name="Calvet F."/>
            <person name="Ruiz-Romero M."/>
            <person name="Marangio P."/>
            <person name="Guigo R."/>
            <person name="Rago D."/>
            <person name="Mirbahai L."/>
            <person name="Eastwood N."/>
            <person name="Colbourne J.K."/>
            <person name="Zhou J."/>
            <person name="Mallon E."/>
            <person name="Orsini L."/>
        </authorList>
    </citation>
    <scope>NUCLEOTIDE SEQUENCE [LARGE SCALE GENOMIC DNA]</scope>
    <source>
        <strain evidence="2">LRV0_1</strain>
    </source>
</reference>
<organism evidence="2 3">
    <name type="scientific">Daphnia magna</name>
    <dbReference type="NCBI Taxonomy" id="35525"/>
    <lineage>
        <taxon>Eukaryota</taxon>
        <taxon>Metazoa</taxon>
        <taxon>Ecdysozoa</taxon>
        <taxon>Arthropoda</taxon>
        <taxon>Crustacea</taxon>
        <taxon>Branchiopoda</taxon>
        <taxon>Diplostraca</taxon>
        <taxon>Cladocera</taxon>
        <taxon>Anomopoda</taxon>
        <taxon>Daphniidae</taxon>
        <taxon>Daphnia</taxon>
    </lineage>
</organism>
<evidence type="ECO:0000313" key="2">
    <source>
        <dbReference type="EMBL" id="KAK4045117.1"/>
    </source>
</evidence>
<feature type="region of interest" description="Disordered" evidence="1">
    <location>
        <begin position="422"/>
        <end position="447"/>
    </location>
</feature>
<name>A0ABR0B956_9CRUS</name>
<evidence type="ECO:0000313" key="3">
    <source>
        <dbReference type="Proteomes" id="UP001234178"/>
    </source>
</evidence>
<protein>
    <submittedName>
        <fullName evidence="2">Uncharacterized protein</fullName>
    </submittedName>
</protein>
<dbReference type="Proteomes" id="UP001234178">
    <property type="component" value="Unassembled WGS sequence"/>
</dbReference>
<dbReference type="EMBL" id="JAOYFB010000041">
    <property type="protein sequence ID" value="KAK4045117.1"/>
    <property type="molecule type" value="Genomic_DNA"/>
</dbReference>
<accession>A0ABR0B956</accession>
<dbReference type="SUPFAM" id="SSF56935">
    <property type="entry name" value="Porins"/>
    <property type="match status" value="1"/>
</dbReference>
<comment type="caution">
    <text evidence="2">The sequence shown here is derived from an EMBL/GenBank/DDBJ whole genome shotgun (WGS) entry which is preliminary data.</text>
</comment>
<keyword evidence="3" id="KW-1185">Reference proteome</keyword>
<evidence type="ECO:0000256" key="1">
    <source>
        <dbReference type="SAM" id="MobiDB-lite"/>
    </source>
</evidence>